<reference evidence="8 9" key="1">
    <citation type="submission" date="2017-07" db="EMBL/GenBank/DDBJ databases">
        <title>An improved, manually edited Actinidia chinensis var. chinensis (kiwifruit) genome highlights the challenges associated with draft genomes and gene prediction in plants.</title>
        <authorList>
            <person name="Pilkington S."/>
            <person name="Crowhurst R."/>
            <person name="Hilario E."/>
            <person name="Nardozza S."/>
            <person name="Fraser L."/>
            <person name="Peng Y."/>
            <person name="Gunaseelan K."/>
            <person name="Simpson R."/>
            <person name="Tahir J."/>
            <person name="Deroles S."/>
            <person name="Templeton K."/>
            <person name="Luo Z."/>
            <person name="Davy M."/>
            <person name="Cheng C."/>
            <person name="Mcneilage M."/>
            <person name="Scaglione D."/>
            <person name="Liu Y."/>
            <person name="Zhang Q."/>
            <person name="Datson P."/>
            <person name="De Silva N."/>
            <person name="Gardiner S."/>
            <person name="Bassett H."/>
            <person name="Chagne D."/>
            <person name="Mccallum J."/>
            <person name="Dzierzon H."/>
            <person name="Deng C."/>
            <person name="Wang Y.-Y."/>
            <person name="Barron N."/>
            <person name="Manako K."/>
            <person name="Bowen J."/>
            <person name="Foster T."/>
            <person name="Erridge Z."/>
            <person name="Tiffin H."/>
            <person name="Waite C."/>
            <person name="Davies K."/>
            <person name="Grierson E."/>
            <person name="Laing W."/>
            <person name="Kirk R."/>
            <person name="Chen X."/>
            <person name="Wood M."/>
            <person name="Montefiori M."/>
            <person name="Brummell D."/>
            <person name="Schwinn K."/>
            <person name="Catanach A."/>
            <person name="Fullerton C."/>
            <person name="Li D."/>
            <person name="Meiyalaghan S."/>
            <person name="Nieuwenhuizen N."/>
            <person name="Read N."/>
            <person name="Prakash R."/>
            <person name="Hunter D."/>
            <person name="Zhang H."/>
            <person name="Mckenzie M."/>
            <person name="Knabel M."/>
            <person name="Harris A."/>
            <person name="Allan A."/>
            <person name="Chen A."/>
            <person name="Janssen B."/>
            <person name="Plunkett B."/>
            <person name="Dwamena C."/>
            <person name="Voogd C."/>
            <person name="Leif D."/>
            <person name="Lafferty D."/>
            <person name="Souleyre E."/>
            <person name="Varkonyi-Gasic E."/>
            <person name="Gambi F."/>
            <person name="Hanley J."/>
            <person name="Yao J.-L."/>
            <person name="Cheung J."/>
            <person name="David K."/>
            <person name="Warren B."/>
            <person name="Marsh K."/>
            <person name="Snowden K."/>
            <person name="Lin-Wang K."/>
            <person name="Brian L."/>
            <person name="Martinez-Sanchez M."/>
            <person name="Wang M."/>
            <person name="Ileperuma N."/>
            <person name="Macnee N."/>
            <person name="Campin R."/>
            <person name="Mcatee P."/>
            <person name="Drummond R."/>
            <person name="Espley R."/>
            <person name="Ireland H."/>
            <person name="Wu R."/>
            <person name="Atkinson R."/>
            <person name="Karunairetnam S."/>
            <person name="Bulley S."/>
            <person name="Chunkath S."/>
            <person name="Hanley Z."/>
            <person name="Storey R."/>
            <person name="Thrimawithana A."/>
            <person name="Thomson S."/>
            <person name="David C."/>
            <person name="Testolin R."/>
        </authorList>
    </citation>
    <scope>NUCLEOTIDE SEQUENCE [LARGE SCALE GENOMIC DNA]</scope>
    <source>
        <strain evidence="9">cv. Red5</strain>
        <tissue evidence="8">Young leaf</tissue>
    </source>
</reference>
<dbReference type="Gramene" id="PSS05983">
    <property type="protein sequence ID" value="PSS05983"/>
    <property type="gene ID" value="CEY00_Acc19285"/>
</dbReference>
<evidence type="ECO:0000256" key="6">
    <source>
        <dbReference type="ARBA" id="ARBA00023242"/>
    </source>
</evidence>
<evidence type="ECO:0000256" key="2">
    <source>
        <dbReference type="ARBA" id="ARBA00022517"/>
    </source>
</evidence>
<evidence type="ECO:0000256" key="3">
    <source>
        <dbReference type="ARBA" id="ARBA00022552"/>
    </source>
</evidence>
<dbReference type="InterPro" id="IPR011047">
    <property type="entry name" value="Quinoprotein_ADH-like_sf"/>
</dbReference>
<dbReference type="PANTHER" id="PTHR45176:SF1">
    <property type="entry name" value="TRANSDUCIN FAMILY PROTEIN _ WD-40 REPEAT FAMILY PROTEIN-RELATED"/>
    <property type="match status" value="1"/>
</dbReference>
<gene>
    <name evidence="8" type="ORF">CEY00_Acc19285</name>
</gene>
<dbReference type="InterPro" id="IPR057644">
    <property type="entry name" value="Beta-prop_WDR75_2nd"/>
</dbReference>
<evidence type="ECO:0000259" key="7">
    <source>
        <dbReference type="Pfam" id="PF23769"/>
    </source>
</evidence>
<keyword evidence="3" id="KW-0698">rRNA processing</keyword>
<organism evidence="8 9">
    <name type="scientific">Actinidia chinensis var. chinensis</name>
    <name type="common">Chinese soft-hair kiwi</name>
    <dbReference type="NCBI Taxonomy" id="1590841"/>
    <lineage>
        <taxon>Eukaryota</taxon>
        <taxon>Viridiplantae</taxon>
        <taxon>Streptophyta</taxon>
        <taxon>Embryophyta</taxon>
        <taxon>Tracheophyta</taxon>
        <taxon>Spermatophyta</taxon>
        <taxon>Magnoliopsida</taxon>
        <taxon>eudicotyledons</taxon>
        <taxon>Gunneridae</taxon>
        <taxon>Pentapetalae</taxon>
        <taxon>asterids</taxon>
        <taxon>Ericales</taxon>
        <taxon>Actinidiaceae</taxon>
        <taxon>Actinidia</taxon>
    </lineage>
</organism>
<comment type="caution">
    <text evidence="8">The sequence shown here is derived from an EMBL/GenBank/DDBJ whole genome shotgun (WGS) entry which is preliminary data.</text>
</comment>
<evidence type="ECO:0000313" key="8">
    <source>
        <dbReference type="EMBL" id="PSS05983.1"/>
    </source>
</evidence>
<evidence type="ECO:0000256" key="1">
    <source>
        <dbReference type="ARBA" id="ARBA00004604"/>
    </source>
</evidence>
<dbReference type="SUPFAM" id="SSF50998">
    <property type="entry name" value="Quinoprotein alcohol dehydrogenase-like"/>
    <property type="match status" value="1"/>
</dbReference>
<keyword evidence="4" id="KW-0853">WD repeat</keyword>
<keyword evidence="9" id="KW-1185">Reference proteome</keyword>
<evidence type="ECO:0000256" key="5">
    <source>
        <dbReference type="ARBA" id="ARBA00022737"/>
    </source>
</evidence>
<dbReference type="Proteomes" id="UP000241394">
    <property type="component" value="Chromosome LG17"/>
</dbReference>
<comment type="subcellular location">
    <subcellularLocation>
        <location evidence="1">Nucleus</location>
        <location evidence="1">Nucleolus</location>
    </subcellularLocation>
</comment>
<keyword evidence="5" id="KW-0677">Repeat</keyword>
<dbReference type="Gene3D" id="2.130.10.10">
    <property type="entry name" value="YVTN repeat-like/Quinoprotein amine dehydrogenase"/>
    <property type="match status" value="1"/>
</dbReference>
<accession>A0A2R6QCV8</accession>
<dbReference type="InterPro" id="IPR015943">
    <property type="entry name" value="WD40/YVTN_repeat-like_dom_sf"/>
</dbReference>
<dbReference type="Pfam" id="PF23769">
    <property type="entry name" value="Beta-prop_WDR75_2nd"/>
    <property type="match status" value="1"/>
</dbReference>
<sequence>MIAAAFSADGSVLAVAGEIVITLWDPEMNVLATVIGDSLEPIGSLSFVGKSNIVSTSRGSNPRVSVWSMSKLSITWSYKLHAEAITCAQDGSSFAVLACLPESSEVAEAKETMLQSKDGAILLFKVGDPVPVAFVKNFNLGILLFMASHQSPT</sequence>
<dbReference type="STRING" id="1590841.A0A2R6QCV8"/>
<keyword evidence="2" id="KW-0690">Ribosome biogenesis</keyword>
<reference evidence="9" key="2">
    <citation type="journal article" date="2018" name="BMC Genomics">
        <title>A manually annotated Actinidia chinensis var. chinensis (kiwifruit) genome highlights the challenges associated with draft genomes and gene prediction in plants.</title>
        <authorList>
            <person name="Pilkington S.M."/>
            <person name="Crowhurst R."/>
            <person name="Hilario E."/>
            <person name="Nardozza S."/>
            <person name="Fraser L."/>
            <person name="Peng Y."/>
            <person name="Gunaseelan K."/>
            <person name="Simpson R."/>
            <person name="Tahir J."/>
            <person name="Deroles S.C."/>
            <person name="Templeton K."/>
            <person name="Luo Z."/>
            <person name="Davy M."/>
            <person name="Cheng C."/>
            <person name="McNeilage M."/>
            <person name="Scaglione D."/>
            <person name="Liu Y."/>
            <person name="Zhang Q."/>
            <person name="Datson P."/>
            <person name="De Silva N."/>
            <person name="Gardiner S.E."/>
            <person name="Bassett H."/>
            <person name="Chagne D."/>
            <person name="McCallum J."/>
            <person name="Dzierzon H."/>
            <person name="Deng C."/>
            <person name="Wang Y.Y."/>
            <person name="Barron L."/>
            <person name="Manako K."/>
            <person name="Bowen J."/>
            <person name="Foster T.M."/>
            <person name="Erridge Z.A."/>
            <person name="Tiffin H."/>
            <person name="Waite C.N."/>
            <person name="Davies K.M."/>
            <person name="Grierson E.P."/>
            <person name="Laing W.A."/>
            <person name="Kirk R."/>
            <person name="Chen X."/>
            <person name="Wood M."/>
            <person name="Montefiori M."/>
            <person name="Brummell D.A."/>
            <person name="Schwinn K.E."/>
            <person name="Catanach A."/>
            <person name="Fullerton C."/>
            <person name="Li D."/>
            <person name="Meiyalaghan S."/>
            <person name="Nieuwenhuizen N."/>
            <person name="Read N."/>
            <person name="Prakash R."/>
            <person name="Hunter D."/>
            <person name="Zhang H."/>
            <person name="McKenzie M."/>
            <person name="Knabel M."/>
            <person name="Harris A."/>
            <person name="Allan A.C."/>
            <person name="Gleave A."/>
            <person name="Chen A."/>
            <person name="Janssen B.J."/>
            <person name="Plunkett B."/>
            <person name="Ampomah-Dwamena C."/>
            <person name="Voogd C."/>
            <person name="Leif D."/>
            <person name="Lafferty D."/>
            <person name="Souleyre E.J.F."/>
            <person name="Varkonyi-Gasic E."/>
            <person name="Gambi F."/>
            <person name="Hanley J."/>
            <person name="Yao J.L."/>
            <person name="Cheung J."/>
            <person name="David K.M."/>
            <person name="Warren B."/>
            <person name="Marsh K."/>
            <person name="Snowden K.C."/>
            <person name="Lin-Wang K."/>
            <person name="Brian L."/>
            <person name="Martinez-Sanchez M."/>
            <person name="Wang M."/>
            <person name="Ileperuma N."/>
            <person name="Macnee N."/>
            <person name="Campin R."/>
            <person name="McAtee P."/>
            <person name="Drummond R.S.M."/>
            <person name="Espley R.V."/>
            <person name="Ireland H.S."/>
            <person name="Wu R."/>
            <person name="Atkinson R.G."/>
            <person name="Karunairetnam S."/>
            <person name="Bulley S."/>
            <person name="Chunkath S."/>
            <person name="Hanley Z."/>
            <person name="Storey R."/>
            <person name="Thrimawithana A.H."/>
            <person name="Thomson S."/>
            <person name="David C."/>
            <person name="Testolin R."/>
            <person name="Huang H."/>
            <person name="Hellens R.P."/>
            <person name="Schaffer R.J."/>
        </authorList>
    </citation>
    <scope>NUCLEOTIDE SEQUENCE [LARGE SCALE GENOMIC DNA]</scope>
    <source>
        <strain evidence="9">cv. Red5</strain>
    </source>
</reference>
<proteinExistence type="predicted"/>
<dbReference type="AlphaFoldDB" id="A0A2R6QCV8"/>
<keyword evidence="6" id="KW-0539">Nucleus</keyword>
<name>A0A2R6QCV8_ACTCC</name>
<dbReference type="PANTHER" id="PTHR45176">
    <property type="entry name" value="TRANSDUCIN FAMILY PROTEIN / WD-40 REPEAT FAMILY PROTEIN-RELATED"/>
    <property type="match status" value="1"/>
</dbReference>
<evidence type="ECO:0000313" key="9">
    <source>
        <dbReference type="Proteomes" id="UP000241394"/>
    </source>
</evidence>
<dbReference type="OrthoDB" id="4096at2759"/>
<dbReference type="EMBL" id="NKQK01000017">
    <property type="protein sequence ID" value="PSS05983.1"/>
    <property type="molecule type" value="Genomic_DNA"/>
</dbReference>
<evidence type="ECO:0000256" key="4">
    <source>
        <dbReference type="ARBA" id="ARBA00022574"/>
    </source>
</evidence>
<dbReference type="InParanoid" id="A0A2R6QCV8"/>
<feature type="domain" description="WD repeat-containing protein 75 second beta-propeller" evidence="7">
    <location>
        <begin position="4"/>
        <end position="106"/>
    </location>
</feature>
<protein>
    <submittedName>
        <fullName evidence="8">WD repeat-containing protein</fullName>
    </submittedName>
</protein>